<dbReference type="EMBL" id="AP012319">
    <property type="protein sequence ID" value="BAL88911.1"/>
    <property type="molecule type" value="Genomic_DNA"/>
</dbReference>
<dbReference type="CDD" id="cd02440">
    <property type="entry name" value="AdoMet_MTases"/>
    <property type="match status" value="1"/>
</dbReference>
<name>I0H7C4_ACTM4</name>
<dbReference type="STRING" id="512565.AMIS_36910"/>
<reference evidence="2 3" key="1">
    <citation type="submission" date="2012-02" db="EMBL/GenBank/DDBJ databases">
        <title>Complete genome sequence of Actinoplanes missouriensis 431 (= NBRC 102363).</title>
        <authorList>
            <person name="Ohnishi Y."/>
            <person name="Ishikawa J."/>
            <person name="Sekine M."/>
            <person name="Hosoyama A."/>
            <person name="Harada T."/>
            <person name="Narita H."/>
            <person name="Hata T."/>
            <person name="Konno Y."/>
            <person name="Tutikane K."/>
            <person name="Fujita N."/>
            <person name="Horinouchi S."/>
            <person name="Hayakawa M."/>
        </authorList>
    </citation>
    <scope>NUCLEOTIDE SEQUENCE [LARGE SCALE GENOMIC DNA]</scope>
    <source>
        <strain evidence="3">ATCC 14538 / DSM 43046 / CBS 188.64 / JCM 3121 / NBRC 102363 / NCIMB 12654 / NRRL B-3342 / UNCC 431</strain>
    </source>
</reference>
<feature type="region of interest" description="Disordered" evidence="1">
    <location>
        <begin position="1"/>
        <end position="26"/>
    </location>
</feature>
<dbReference type="AlphaFoldDB" id="I0H7C4"/>
<dbReference type="SUPFAM" id="SSF53335">
    <property type="entry name" value="S-adenosyl-L-methionine-dependent methyltransferases"/>
    <property type="match status" value="1"/>
</dbReference>
<dbReference type="KEGG" id="ams:AMIS_36910"/>
<accession>I0H7C4</accession>
<proteinExistence type="predicted"/>
<dbReference type="Gene3D" id="3.40.50.150">
    <property type="entry name" value="Vaccinia Virus protein VP39"/>
    <property type="match status" value="1"/>
</dbReference>
<dbReference type="eggNOG" id="COG3315">
    <property type="taxonomic scope" value="Bacteria"/>
</dbReference>
<dbReference type="InterPro" id="IPR029063">
    <property type="entry name" value="SAM-dependent_MTases_sf"/>
</dbReference>
<organism evidence="2 3">
    <name type="scientific">Actinoplanes missouriensis (strain ATCC 14538 / DSM 43046 / CBS 188.64 / JCM 3121 / NBRC 102363 / NCIMB 12654 / NRRL B-3342 / UNCC 431)</name>
    <dbReference type="NCBI Taxonomy" id="512565"/>
    <lineage>
        <taxon>Bacteria</taxon>
        <taxon>Bacillati</taxon>
        <taxon>Actinomycetota</taxon>
        <taxon>Actinomycetes</taxon>
        <taxon>Micromonosporales</taxon>
        <taxon>Micromonosporaceae</taxon>
        <taxon>Actinoplanes</taxon>
    </lineage>
</organism>
<dbReference type="PATRIC" id="fig|512565.3.peg.3682"/>
<sequence>MSDVDPMAAMDLDRMPSMNPSVDDQTVSPARRWNYWLGGKDHFQVDRESGDRIAAAYPAVRTAAQQGRAFHNRAIRYLAGEAGIRQFLDIGTGLPAPDNTHEVAQSIDPASRVVYVDNDPMVLAHARALMTGGTTTFVHGDLNDPGAILAADELRDTLDLSRPVAILLIAVLHFIPDDDKARAVVRELVDAAAPGSYLVATNSTKDFVPPHVAAVYDQMLAAGHVDAWPRDKDTFGSFFDGLELVDPGAVAISEWRPDSEDRPAAAEVSMYGAIGLKSR</sequence>
<evidence type="ECO:0000313" key="3">
    <source>
        <dbReference type="Proteomes" id="UP000007882"/>
    </source>
</evidence>
<evidence type="ECO:0008006" key="4">
    <source>
        <dbReference type="Google" id="ProtNLM"/>
    </source>
</evidence>
<protein>
    <recommendedName>
        <fullName evidence="4">Methyltransferase</fullName>
    </recommendedName>
</protein>
<evidence type="ECO:0000313" key="2">
    <source>
        <dbReference type="EMBL" id="BAL88911.1"/>
    </source>
</evidence>
<dbReference type="Proteomes" id="UP000007882">
    <property type="component" value="Chromosome"/>
</dbReference>
<keyword evidence="3" id="KW-1185">Reference proteome</keyword>
<dbReference type="PIRSF" id="PIRSF017393">
    <property type="entry name" value="MTase_SAV2177"/>
    <property type="match status" value="1"/>
</dbReference>
<evidence type="ECO:0000256" key="1">
    <source>
        <dbReference type="SAM" id="MobiDB-lite"/>
    </source>
</evidence>
<dbReference type="HOGENOM" id="CLU_067079_1_0_11"/>
<dbReference type="InterPro" id="IPR006764">
    <property type="entry name" value="SAM_dep_MeTrfase_SAV2177_type"/>
</dbReference>
<dbReference type="Pfam" id="PF04672">
    <property type="entry name" value="Methyltransf_19"/>
    <property type="match status" value="1"/>
</dbReference>
<gene>
    <name evidence="2" type="ordered locus">AMIS_36910</name>
</gene>